<sequence>MDPVCPTLAADPESCDENKICCNTKDCKNGEVCCLKYLACEAVCMKPTKGGTTRAYVADPKKCPILDVYNNRTRPNREKRGLVENNV</sequence>
<dbReference type="AlphaFoldDB" id="A0AAV4URH6"/>
<comment type="caution">
    <text evidence="1">The sequence shown here is derived from an EMBL/GenBank/DDBJ whole genome shotgun (WGS) entry which is preliminary data.</text>
</comment>
<protein>
    <submittedName>
        <fullName evidence="1">Uncharacterized protein</fullName>
    </submittedName>
</protein>
<organism evidence="1 2">
    <name type="scientific">Caerostris extrusa</name>
    <name type="common">Bark spider</name>
    <name type="synonym">Caerostris bankana</name>
    <dbReference type="NCBI Taxonomy" id="172846"/>
    <lineage>
        <taxon>Eukaryota</taxon>
        <taxon>Metazoa</taxon>
        <taxon>Ecdysozoa</taxon>
        <taxon>Arthropoda</taxon>
        <taxon>Chelicerata</taxon>
        <taxon>Arachnida</taxon>
        <taxon>Araneae</taxon>
        <taxon>Araneomorphae</taxon>
        <taxon>Entelegynae</taxon>
        <taxon>Araneoidea</taxon>
        <taxon>Araneidae</taxon>
        <taxon>Caerostris</taxon>
    </lineage>
</organism>
<accession>A0AAV4URH6</accession>
<name>A0AAV4URH6_CAEEX</name>
<proteinExistence type="predicted"/>
<dbReference type="Proteomes" id="UP001054945">
    <property type="component" value="Unassembled WGS sequence"/>
</dbReference>
<evidence type="ECO:0000313" key="1">
    <source>
        <dbReference type="EMBL" id="GIY60139.1"/>
    </source>
</evidence>
<reference evidence="1 2" key="1">
    <citation type="submission" date="2021-06" db="EMBL/GenBank/DDBJ databases">
        <title>Caerostris extrusa draft genome.</title>
        <authorList>
            <person name="Kono N."/>
            <person name="Arakawa K."/>
        </authorList>
    </citation>
    <scope>NUCLEOTIDE SEQUENCE [LARGE SCALE GENOMIC DNA]</scope>
</reference>
<evidence type="ECO:0000313" key="2">
    <source>
        <dbReference type="Proteomes" id="UP001054945"/>
    </source>
</evidence>
<dbReference type="EMBL" id="BPLR01013282">
    <property type="protein sequence ID" value="GIY60139.1"/>
    <property type="molecule type" value="Genomic_DNA"/>
</dbReference>
<gene>
    <name evidence="1" type="ORF">CEXT_381301</name>
</gene>
<keyword evidence="2" id="KW-1185">Reference proteome</keyword>